<comment type="caution">
    <text evidence="7">The sequence shown here is derived from an EMBL/GenBank/DDBJ whole genome shotgun (WGS) entry which is preliminary data.</text>
</comment>
<evidence type="ECO:0000256" key="2">
    <source>
        <dbReference type="ARBA" id="ARBA00014165"/>
    </source>
</evidence>
<keyword evidence="3" id="KW-0413">Isomerase</keyword>
<dbReference type="GO" id="GO:0006006">
    <property type="term" value="P:glucose metabolic process"/>
    <property type="evidence" value="ECO:0007669"/>
    <property type="project" value="TreeGrafter"/>
</dbReference>
<dbReference type="Proteomes" id="UP000659630">
    <property type="component" value="Unassembled WGS sequence"/>
</dbReference>
<proteinExistence type="inferred from homology"/>
<dbReference type="AlphaFoldDB" id="A0A923IA09"/>
<evidence type="ECO:0000313" key="8">
    <source>
        <dbReference type="Proteomes" id="UP000659630"/>
    </source>
</evidence>
<evidence type="ECO:0000313" key="7">
    <source>
        <dbReference type="EMBL" id="MBC5581849.1"/>
    </source>
</evidence>
<evidence type="ECO:0000256" key="6">
    <source>
        <dbReference type="ARBA" id="ARBA00033373"/>
    </source>
</evidence>
<sequence>MVFVLPQIKTRYIPLVCEPYKKRTAWHLSPSPVFILALWGPPFRATDGIFAVGTDEKKGPARLPIDILPPGRYTRIDRFFRIFENLREVFLLITVSTRPFGTLPDGRPVTAYTISNSAGMQVTALDYGAILQSICVPTASGPVDVVLGYPGLDGYLVSGGYLGALVGRNANRLGGAFIEIDGKRWPVTANEGKKQLHGGLHGFNEKLFSAREVEGGVAFSCLSPDGEEGFPGEVSLTAAYTLDEAGALTLDYRASASKDTVVNLTNHSYFNLNGGGDAMAHRLRIDADAITAMDADSLPTGALMPVDGTPFDFREFHTLAERIGAQDEQMGFGGGYDHNFALNKAAGQLATAAVLEGDQSGIVLTCRTTCPGLQLYSANFMDKNAAPGKGGRRYGDREAVCLETQYFPNANNCKNFPSTVLRAGEIYHEVTVYAFSAR</sequence>
<comment type="similarity">
    <text evidence="1">Belongs to the aldose epimerase family.</text>
</comment>
<protein>
    <recommendedName>
        <fullName evidence="2">Aldose 1-epimerase</fullName>
    </recommendedName>
    <alternativeName>
        <fullName evidence="6">Galactose mutarotase</fullName>
    </alternativeName>
    <alternativeName>
        <fullName evidence="5">Type-1 mutarotase</fullName>
    </alternativeName>
</protein>
<name>A0A923IA09_9FIRM</name>
<dbReference type="PANTHER" id="PTHR10091:SF0">
    <property type="entry name" value="GALACTOSE MUTAROTASE"/>
    <property type="match status" value="1"/>
</dbReference>
<dbReference type="InterPro" id="IPR011013">
    <property type="entry name" value="Gal_mutarotase_sf_dom"/>
</dbReference>
<organism evidence="7 8">
    <name type="scientific">Anaerofilum hominis</name>
    <dbReference type="NCBI Taxonomy" id="2763016"/>
    <lineage>
        <taxon>Bacteria</taxon>
        <taxon>Bacillati</taxon>
        <taxon>Bacillota</taxon>
        <taxon>Clostridia</taxon>
        <taxon>Eubacteriales</taxon>
        <taxon>Oscillospiraceae</taxon>
        <taxon>Anaerofilum</taxon>
    </lineage>
</organism>
<dbReference type="PROSITE" id="PS00545">
    <property type="entry name" value="ALDOSE_1_EPIMERASE"/>
    <property type="match status" value="1"/>
</dbReference>
<keyword evidence="4" id="KW-0119">Carbohydrate metabolism</keyword>
<dbReference type="InterPro" id="IPR047215">
    <property type="entry name" value="Galactose_mutarotase-like"/>
</dbReference>
<dbReference type="SUPFAM" id="SSF74650">
    <property type="entry name" value="Galactose mutarotase-like"/>
    <property type="match status" value="1"/>
</dbReference>
<dbReference type="InterPro" id="IPR014718">
    <property type="entry name" value="GH-type_carb-bd"/>
</dbReference>
<keyword evidence="8" id="KW-1185">Reference proteome</keyword>
<accession>A0A923IA09</accession>
<evidence type="ECO:0000256" key="5">
    <source>
        <dbReference type="ARBA" id="ARBA00032300"/>
    </source>
</evidence>
<dbReference type="GO" id="GO:0033499">
    <property type="term" value="P:galactose catabolic process via UDP-galactose, Leloir pathway"/>
    <property type="evidence" value="ECO:0007669"/>
    <property type="project" value="TreeGrafter"/>
</dbReference>
<reference evidence="7" key="1">
    <citation type="submission" date="2020-08" db="EMBL/GenBank/DDBJ databases">
        <title>Genome public.</title>
        <authorList>
            <person name="Liu C."/>
            <person name="Sun Q."/>
        </authorList>
    </citation>
    <scope>NUCLEOTIDE SEQUENCE</scope>
    <source>
        <strain evidence="7">BX8</strain>
    </source>
</reference>
<evidence type="ECO:0000256" key="3">
    <source>
        <dbReference type="ARBA" id="ARBA00023235"/>
    </source>
</evidence>
<dbReference type="GO" id="GO:0004034">
    <property type="term" value="F:aldose 1-epimerase activity"/>
    <property type="evidence" value="ECO:0007669"/>
    <property type="project" value="TreeGrafter"/>
</dbReference>
<dbReference type="InterPro" id="IPR008183">
    <property type="entry name" value="Aldose_1/G6P_1-epimerase"/>
</dbReference>
<dbReference type="EMBL" id="JACONZ010000003">
    <property type="protein sequence ID" value="MBC5581849.1"/>
    <property type="molecule type" value="Genomic_DNA"/>
</dbReference>
<dbReference type="InterPro" id="IPR018052">
    <property type="entry name" value="Ald1_epimerase_CS"/>
</dbReference>
<dbReference type="Gene3D" id="2.70.98.10">
    <property type="match status" value="1"/>
</dbReference>
<dbReference type="CDD" id="cd09019">
    <property type="entry name" value="galactose_mutarotase_like"/>
    <property type="match status" value="1"/>
</dbReference>
<dbReference type="Pfam" id="PF01263">
    <property type="entry name" value="Aldose_epim"/>
    <property type="match status" value="1"/>
</dbReference>
<gene>
    <name evidence="7" type="ORF">H8S23_10045</name>
</gene>
<evidence type="ECO:0000256" key="1">
    <source>
        <dbReference type="ARBA" id="ARBA00006206"/>
    </source>
</evidence>
<dbReference type="NCBIfam" id="NF008277">
    <property type="entry name" value="PRK11055.1"/>
    <property type="match status" value="1"/>
</dbReference>
<dbReference type="GO" id="GO:0030246">
    <property type="term" value="F:carbohydrate binding"/>
    <property type="evidence" value="ECO:0007669"/>
    <property type="project" value="InterPro"/>
</dbReference>
<evidence type="ECO:0000256" key="4">
    <source>
        <dbReference type="ARBA" id="ARBA00023277"/>
    </source>
</evidence>
<dbReference type="PANTHER" id="PTHR10091">
    <property type="entry name" value="ALDOSE-1-EPIMERASE"/>
    <property type="match status" value="1"/>
</dbReference>